<sequence length="61" mass="6993">MTFKSHLESRGERCPKCDSRAIKTSDTPKKIRTDTVHVAMFCATCGARWRNIYTLSKSEEL</sequence>
<dbReference type="AlphaFoldDB" id="M1PK99"/>
<dbReference type="EMBL" id="CP003985">
    <property type="protein sequence ID" value="AGF76926.1"/>
    <property type="molecule type" value="Genomic_DNA"/>
</dbReference>
<organism evidence="1 2">
    <name type="scientific">Desulfocapsa sulfexigens (strain DSM 10523 / SB164P1)</name>
    <dbReference type="NCBI Taxonomy" id="1167006"/>
    <lineage>
        <taxon>Bacteria</taxon>
        <taxon>Pseudomonadati</taxon>
        <taxon>Thermodesulfobacteriota</taxon>
        <taxon>Desulfobulbia</taxon>
        <taxon>Desulfobulbales</taxon>
        <taxon>Desulfocapsaceae</taxon>
        <taxon>Desulfocapsa</taxon>
    </lineage>
</organism>
<reference evidence="2" key="1">
    <citation type="journal article" date="2013" name="Stand. Genomic Sci.">
        <title>Complete genome sequence of Desulfocapsa sulfexigens, a marine deltaproteobacterium specialized in disproportionating inorganic sulfur compounds.</title>
        <authorList>
            <person name="Finster K.W."/>
            <person name="Kjeldsen K.U."/>
            <person name="Kube M."/>
            <person name="Reinhardt R."/>
            <person name="Mussmann M."/>
            <person name="Amann R."/>
            <person name="Schreiber L."/>
        </authorList>
    </citation>
    <scope>NUCLEOTIDE SEQUENCE [LARGE SCALE GENOMIC DNA]</scope>
    <source>
        <strain evidence="2">DSM 10523 / SB164P1</strain>
    </source>
</reference>
<evidence type="ECO:0000313" key="2">
    <source>
        <dbReference type="Proteomes" id="UP000011721"/>
    </source>
</evidence>
<dbReference type="HOGENOM" id="CLU_2915003_0_0_7"/>
<name>M1PK99_DESSD</name>
<evidence type="ECO:0000313" key="1">
    <source>
        <dbReference type="EMBL" id="AGF76926.1"/>
    </source>
</evidence>
<dbReference type="RefSeq" id="WP_015402624.1">
    <property type="nucleotide sequence ID" value="NC_020304.1"/>
</dbReference>
<dbReference type="Proteomes" id="UP000011721">
    <property type="component" value="Chromosome"/>
</dbReference>
<proteinExistence type="predicted"/>
<protein>
    <submittedName>
        <fullName evidence="1">Uncharacterized protein</fullName>
    </submittedName>
</protein>
<dbReference type="STRING" id="1167006.UWK_00341"/>
<dbReference type="KEGG" id="dsf:UWK_00341"/>
<gene>
    <name evidence="1" type="ordered locus">UWK_00341</name>
</gene>
<accession>M1PK99</accession>
<dbReference type="SUPFAM" id="SSF57783">
    <property type="entry name" value="Zinc beta-ribbon"/>
    <property type="match status" value="1"/>
</dbReference>
<keyword evidence="2" id="KW-1185">Reference proteome</keyword>